<evidence type="ECO:0000256" key="2">
    <source>
        <dbReference type="ARBA" id="ARBA00022643"/>
    </source>
</evidence>
<evidence type="ECO:0000313" key="7">
    <source>
        <dbReference type="Proteomes" id="UP000244810"/>
    </source>
</evidence>
<dbReference type="Pfam" id="PF00296">
    <property type="entry name" value="Bac_luciferase"/>
    <property type="match status" value="1"/>
</dbReference>
<dbReference type="GO" id="GO:0008726">
    <property type="term" value="F:alkanesulfonate monooxygenase activity"/>
    <property type="evidence" value="ECO:0007669"/>
    <property type="project" value="TreeGrafter"/>
</dbReference>
<protein>
    <submittedName>
        <fullName evidence="6">LLM class flavin-dependent oxidoreductase</fullName>
    </submittedName>
</protein>
<organism evidence="6 7">
    <name type="scientific">Pararhodobacter aggregans</name>
    <dbReference type="NCBI Taxonomy" id="404875"/>
    <lineage>
        <taxon>Bacteria</taxon>
        <taxon>Pseudomonadati</taxon>
        <taxon>Pseudomonadota</taxon>
        <taxon>Alphaproteobacteria</taxon>
        <taxon>Rhodobacterales</taxon>
        <taxon>Paracoccaceae</taxon>
        <taxon>Pararhodobacter</taxon>
    </lineage>
</organism>
<proteinExistence type="predicted"/>
<dbReference type="Gene3D" id="3.20.20.30">
    <property type="entry name" value="Luciferase-like domain"/>
    <property type="match status" value="1"/>
</dbReference>
<dbReference type="AlphaFoldDB" id="A0A2T7UKU7"/>
<comment type="caution">
    <text evidence="6">The sequence shown here is derived from an EMBL/GenBank/DDBJ whole genome shotgun (WGS) entry which is preliminary data.</text>
</comment>
<name>A0A2T7UKU7_9RHOB</name>
<reference evidence="6 7" key="1">
    <citation type="journal article" date="2011" name="Syst. Appl. Microbiol.">
        <title>Defluviimonas denitrificans gen. nov., sp. nov., and Pararhodobacter aggregans gen. nov., sp. nov., non-phototrophic Rhodobacteraceae from the biofilter of a marine aquaculture.</title>
        <authorList>
            <person name="Foesel B.U."/>
            <person name="Drake H.L."/>
            <person name="Schramm A."/>
        </authorList>
    </citation>
    <scope>NUCLEOTIDE SEQUENCE [LARGE SCALE GENOMIC DNA]</scope>
    <source>
        <strain evidence="6 7">D1-19</strain>
    </source>
</reference>
<dbReference type="InterPro" id="IPR011251">
    <property type="entry name" value="Luciferase-like_dom"/>
</dbReference>
<keyword evidence="2" id="KW-0288">FMN</keyword>
<keyword evidence="7" id="KW-1185">Reference proteome</keyword>
<accession>A0A2T7UKU7</accession>
<gene>
    <name evidence="6" type="ORF">DDE23_22330</name>
</gene>
<sequence>MTRKIEAGVFIPTVRSGWIHSRNAPHTPGSYKHALEVTRLAEFLGFDFVLSPQNWRGAQGPHRYWGDTVDSIAAAGALSQATDRIKIWCTAHVSVHKPAAIAKIVASLSEISEGRIGLNVVTGGNYTQLQPLGFWDTLDHDERYDMAEEWVQVIRKYWAEDCVTHKGPYFEADGGILSPRPAVRPTIINAGASPRGLRFAIENCDVAFMMAGDDPRFVDSARAAKDMARKLNRPDFKVYGLMTIIPGETGDEAQALLDHYEAGVDLEGLADLARGYEQNTKGFDKLSSSSLSPLGGPKYKSVMPGALVGAYDTLAETIAERVEAAELDGILIIVPDYISHLNQLGTRTLPRLADFGVACNVRGR</sequence>
<keyword evidence="3" id="KW-0560">Oxidoreductase</keyword>
<evidence type="ECO:0000256" key="4">
    <source>
        <dbReference type="ARBA" id="ARBA00023033"/>
    </source>
</evidence>
<dbReference type="PANTHER" id="PTHR42847">
    <property type="entry name" value="ALKANESULFONATE MONOOXYGENASE"/>
    <property type="match status" value="1"/>
</dbReference>
<dbReference type="GO" id="GO:0046306">
    <property type="term" value="P:alkanesulfonate catabolic process"/>
    <property type="evidence" value="ECO:0007669"/>
    <property type="project" value="TreeGrafter"/>
</dbReference>
<dbReference type="Proteomes" id="UP000244810">
    <property type="component" value="Unassembled WGS sequence"/>
</dbReference>
<keyword evidence="4" id="KW-0503">Monooxygenase</keyword>
<evidence type="ECO:0000259" key="5">
    <source>
        <dbReference type="Pfam" id="PF00296"/>
    </source>
</evidence>
<dbReference type="InterPro" id="IPR050172">
    <property type="entry name" value="SsuD_RutA_monooxygenase"/>
</dbReference>
<evidence type="ECO:0000256" key="1">
    <source>
        <dbReference type="ARBA" id="ARBA00022630"/>
    </source>
</evidence>
<dbReference type="RefSeq" id="WP_107751807.1">
    <property type="nucleotide sequence ID" value="NZ_QBKF01000005.1"/>
</dbReference>
<dbReference type="OrthoDB" id="9779442at2"/>
<keyword evidence="1" id="KW-0285">Flavoprotein</keyword>
<evidence type="ECO:0000256" key="3">
    <source>
        <dbReference type="ARBA" id="ARBA00023002"/>
    </source>
</evidence>
<dbReference type="EMBL" id="QDDR01000016">
    <property type="protein sequence ID" value="PVE45310.1"/>
    <property type="molecule type" value="Genomic_DNA"/>
</dbReference>
<feature type="domain" description="Luciferase-like" evidence="5">
    <location>
        <begin position="6"/>
        <end position="322"/>
    </location>
</feature>
<dbReference type="SUPFAM" id="SSF51679">
    <property type="entry name" value="Bacterial luciferase-like"/>
    <property type="match status" value="1"/>
</dbReference>
<evidence type="ECO:0000313" key="6">
    <source>
        <dbReference type="EMBL" id="PVE45310.1"/>
    </source>
</evidence>
<dbReference type="PANTHER" id="PTHR42847:SF4">
    <property type="entry name" value="ALKANESULFONATE MONOOXYGENASE-RELATED"/>
    <property type="match status" value="1"/>
</dbReference>
<dbReference type="InterPro" id="IPR036661">
    <property type="entry name" value="Luciferase-like_sf"/>
</dbReference>